<gene>
    <name evidence="1" type="ORF">JHL16_22720</name>
</gene>
<accession>A0ACC5R943</accession>
<dbReference type="Proteomes" id="UP000616151">
    <property type="component" value="Unassembled WGS sequence"/>
</dbReference>
<keyword evidence="2" id="KW-1185">Reference proteome</keyword>
<name>A0ACC5R943_9HYPH</name>
<comment type="caution">
    <text evidence="1">The sequence shown here is derived from an EMBL/GenBank/DDBJ whole genome shotgun (WGS) entry which is preliminary data.</text>
</comment>
<reference evidence="1" key="1">
    <citation type="submission" date="2021-01" db="EMBL/GenBank/DDBJ databases">
        <authorList>
            <person name="Sun Q."/>
        </authorList>
    </citation>
    <scope>NUCLEOTIDE SEQUENCE</scope>
    <source>
        <strain evidence="1">YIM B02566</strain>
    </source>
</reference>
<protein>
    <submittedName>
        <fullName evidence="1">Uncharacterized protein</fullName>
    </submittedName>
</protein>
<sequence length="144" mass="15689">MFRWLRLAGTALFALAVYGSSAQAAGSATIGFRPGGDVYTYIAQALDMLRGGKSYRVIGDQFSAAALQVIYLENQMPGRICASPKAKLHFHLGFDKETGRPMKKPDVVWVTLIGPKNLKRLGKLPEYGTGFKTVKASDYLGLCK</sequence>
<evidence type="ECO:0000313" key="1">
    <source>
        <dbReference type="EMBL" id="MBK1869191.1"/>
    </source>
</evidence>
<evidence type="ECO:0000313" key="2">
    <source>
        <dbReference type="Proteomes" id="UP000616151"/>
    </source>
</evidence>
<organism evidence="1 2">
    <name type="scientific">Taklimakanibacter albus</name>
    <dbReference type="NCBI Taxonomy" id="2800327"/>
    <lineage>
        <taxon>Bacteria</taxon>
        <taxon>Pseudomonadati</taxon>
        <taxon>Pseudomonadota</taxon>
        <taxon>Alphaproteobacteria</taxon>
        <taxon>Hyphomicrobiales</taxon>
        <taxon>Aestuariivirgaceae</taxon>
        <taxon>Taklimakanibacter</taxon>
    </lineage>
</organism>
<dbReference type="EMBL" id="JAENHL010000007">
    <property type="protein sequence ID" value="MBK1869191.1"/>
    <property type="molecule type" value="Genomic_DNA"/>
</dbReference>
<proteinExistence type="predicted"/>